<dbReference type="EMBL" id="RQIS01000002">
    <property type="protein sequence ID" value="RQH09117.1"/>
    <property type="molecule type" value="Genomic_DNA"/>
</dbReference>
<evidence type="ECO:0000256" key="11">
    <source>
        <dbReference type="ARBA" id="ARBA00024816"/>
    </source>
</evidence>
<feature type="transmembrane region" description="Helical" evidence="13">
    <location>
        <begin position="126"/>
        <end position="153"/>
    </location>
</feature>
<dbReference type="GO" id="GO:0017038">
    <property type="term" value="P:protein import"/>
    <property type="evidence" value="ECO:0007669"/>
    <property type="project" value="TreeGrafter"/>
</dbReference>
<keyword evidence="9 13" id="KW-1133">Transmembrane helix</keyword>
<keyword evidence="4 12" id="KW-0813">Transport</keyword>
<feature type="domain" description="MotA/TolQ/ExbB proton channel" evidence="14">
    <location>
        <begin position="104"/>
        <end position="205"/>
    </location>
</feature>
<keyword evidence="5" id="KW-1003">Cell membrane</keyword>
<dbReference type="PANTHER" id="PTHR30625">
    <property type="entry name" value="PROTEIN TOLQ"/>
    <property type="match status" value="1"/>
</dbReference>
<evidence type="ECO:0000259" key="14">
    <source>
        <dbReference type="Pfam" id="PF01618"/>
    </source>
</evidence>
<feature type="transmembrane region" description="Helical" evidence="13">
    <location>
        <begin position="173"/>
        <end position="194"/>
    </location>
</feature>
<dbReference type="Pfam" id="PF01618">
    <property type="entry name" value="MotA_ExbB"/>
    <property type="match status" value="1"/>
</dbReference>
<keyword evidence="7 13" id="KW-0812">Transmembrane</keyword>
<reference evidence="15 16" key="1">
    <citation type="submission" date="2018-11" db="EMBL/GenBank/DDBJ databases">
        <title>Paraburkholderia sp. DHOA04, isolated from soil.</title>
        <authorList>
            <person name="Gao Z.-H."/>
            <person name="Qiu L.-H."/>
            <person name="Fu J.-C."/>
        </authorList>
    </citation>
    <scope>NUCLEOTIDE SEQUENCE [LARGE SCALE GENOMIC DNA]</scope>
    <source>
        <strain evidence="15 16">DHOA04</strain>
    </source>
</reference>
<comment type="caution">
    <text evidence="15">The sequence shown here is derived from an EMBL/GenBank/DDBJ whole genome shotgun (WGS) entry which is preliminary data.</text>
</comment>
<dbReference type="RefSeq" id="WP_124149817.1">
    <property type="nucleotide sequence ID" value="NZ_RQIS01000002.1"/>
</dbReference>
<evidence type="ECO:0000256" key="7">
    <source>
        <dbReference type="ARBA" id="ARBA00022692"/>
    </source>
</evidence>
<evidence type="ECO:0000256" key="12">
    <source>
        <dbReference type="RuleBase" id="RU004057"/>
    </source>
</evidence>
<keyword evidence="10 13" id="KW-0472">Membrane</keyword>
<dbReference type="PANTHER" id="PTHR30625:SF14">
    <property type="entry name" value="BIOPOLYMER TRANSPORT PROTEIN EXBB"/>
    <property type="match status" value="1"/>
</dbReference>
<proteinExistence type="inferred from homology"/>
<evidence type="ECO:0000256" key="13">
    <source>
        <dbReference type="SAM" id="Phobius"/>
    </source>
</evidence>
<evidence type="ECO:0000256" key="6">
    <source>
        <dbReference type="ARBA" id="ARBA00022519"/>
    </source>
</evidence>
<comment type="function">
    <text evidence="11">Involved in the TonB-dependent energy-dependent transport of various receptor-bound substrates. Protects ExbD from proteolytic degradation and functionally stabilizes TonB.</text>
</comment>
<dbReference type="AlphaFoldDB" id="A0A3N6NJQ8"/>
<evidence type="ECO:0000256" key="3">
    <source>
        <dbReference type="ARBA" id="ARBA00022093"/>
    </source>
</evidence>
<feature type="transmembrane region" description="Helical" evidence="13">
    <location>
        <begin position="20"/>
        <end position="37"/>
    </location>
</feature>
<evidence type="ECO:0000256" key="9">
    <source>
        <dbReference type="ARBA" id="ARBA00022989"/>
    </source>
</evidence>
<comment type="subcellular location">
    <subcellularLocation>
        <location evidence="1">Cell inner membrane</location>
        <topology evidence="1">Multi-pass membrane protein</topology>
    </subcellularLocation>
    <subcellularLocation>
        <location evidence="12">Membrane</location>
        <topology evidence="12">Multi-pass membrane protein</topology>
    </subcellularLocation>
</comment>
<organism evidence="15 16">
    <name type="scientific">Paraburkholderia dinghuensis</name>
    <dbReference type="NCBI Taxonomy" id="2305225"/>
    <lineage>
        <taxon>Bacteria</taxon>
        <taxon>Pseudomonadati</taxon>
        <taxon>Pseudomonadota</taxon>
        <taxon>Betaproteobacteria</taxon>
        <taxon>Burkholderiales</taxon>
        <taxon>Burkholderiaceae</taxon>
        <taxon>Paraburkholderia</taxon>
    </lineage>
</organism>
<gene>
    <name evidence="15" type="ORF">D1Y85_04455</name>
</gene>
<evidence type="ECO:0000313" key="16">
    <source>
        <dbReference type="Proteomes" id="UP000272778"/>
    </source>
</evidence>
<evidence type="ECO:0000313" key="15">
    <source>
        <dbReference type="EMBL" id="RQH09117.1"/>
    </source>
</evidence>
<dbReference type="OrthoDB" id="9805133at2"/>
<accession>A0A3N6NJQ8</accession>
<dbReference type="Proteomes" id="UP000272778">
    <property type="component" value="Unassembled WGS sequence"/>
</dbReference>
<protein>
    <recommendedName>
        <fullName evidence="3">Biopolymer transport protein ExbB</fullName>
    </recommendedName>
</protein>
<comment type="subunit">
    <text evidence="2">The accessory proteins ExbB and ExbD seem to form a complex with TonB.</text>
</comment>
<comment type="similarity">
    <text evidence="12">Belongs to the exbB/tolQ family.</text>
</comment>
<dbReference type="InterPro" id="IPR050790">
    <property type="entry name" value="ExbB/TolQ_transport"/>
</dbReference>
<evidence type="ECO:0000256" key="8">
    <source>
        <dbReference type="ARBA" id="ARBA00022927"/>
    </source>
</evidence>
<dbReference type="InterPro" id="IPR002898">
    <property type="entry name" value="MotA_ExbB_proton_chnl"/>
</dbReference>
<evidence type="ECO:0000256" key="1">
    <source>
        <dbReference type="ARBA" id="ARBA00004429"/>
    </source>
</evidence>
<evidence type="ECO:0000256" key="4">
    <source>
        <dbReference type="ARBA" id="ARBA00022448"/>
    </source>
</evidence>
<dbReference type="GO" id="GO:0005886">
    <property type="term" value="C:plasma membrane"/>
    <property type="evidence" value="ECO:0007669"/>
    <property type="project" value="UniProtKB-SubCell"/>
</dbReference>
<evidence type="ECO:0000256" key="2">
    <source>
        <dbReference type="ARBA" id="ARBA00011471"/>
    </source>
</evidence>
<evidence type="ECO:0000256" key="10">
    <source>
        <dbReference type="ARBA" id="ARBA00023136"/>
    </source>
</evidence>
<evidence type="ECO:0000256" key="5">
    <source>
        <dbReference type="ARBA" id="ARBA00022475"/>
    </source>
</evidence>
<name>A0A3N6NJQ8_9BURK</name>
<keyword evidence="8 12" id="KW-0653">Protein transport</keyword>
<keyword evidence="6" id="KW-0997">Cell inner membrane</keyword>
<sequence>MQTYGLQHVWHQGDPVTRATALLLAAMSIVTWTVILLKSIELRRMGKRAARAERQIRDTDWTESGAPVFGAPGSPFHDVAEAGQRALARLESSRHRNANLVDLTDWLTQCLKAATADALAPMQRGLALLASIGAIAPFVGLFGTVWGIYHALIAIGASGDASLDQVAGPIGETLVMTAFGLFVAIPAVVGYNALTRMMHSVVARLNRFGHDVLAALLTGTTASVTQLHTSTARRQA</sequence>
<keyword evidence="16" id="KW-1185">Reference proteome</keyword>